<dbReference type="EMBL" id="HBFR01004390">
    <property type="protein sequence ID" value="CAD8875851.1"/>
    <property type="molecule type" value="Transcribed_RNA"/>
</dbReference>
<gene>
    <name evidence="8" type="ORF">CHYS00102_LOCUS3028</name>
</gene>
<dbReference type="SMART" id="SM00182">
    <property type="entry name" value="CULLIN"/>
    <property type="match status" value="1"/>
</dbReference>
<dbReference type="PANTHER" id="PTHR45957:SF1">
    <property type="entry name" value="ANAPHASE-PROMOTING COMPLEX SUBUNIT 2"/>
    <property type="match status" value="1"/>
</dbReference>
<sequence length="364" mass="40990">MLSMLVGIYGSRELFVEEYRSMLAGRLLENRNYDTDREVHTLELLKLRFGETDMRTCEIMVKDIDDSKRVVSNIRSTLSARQPDAEGRSPGSPPKSPPTPPGMILDAAILSHVFWPSLPRTKMRPHPSLKSHMDAFGREFYKLKNPRRLVWINGLGSVTLDLQLEGEEAARKYTVSPTQATLVAHFGDKDAWTSAELAEEMAWTEEGVRRAMALWIRNGVIKVVSSGGSSATTYRLATLEELRAKTSARMKISGVENDLKAQGSFSEEEDEDEEMMLAKGGLGDSSKAEEDLKTYESYVMGMLTNLGQLPLDRIQNMLKMFMSAGGTGGRKYDMNTQQLSSFLRTLCRQEKIEFVNHTYRLVKK</sequence>
<protein>
    <recommendedName>
        <fullName evidence="1">Anaphase-promoting complex subunit 2</fullName>
    </recommendedName>
</protein>
<dbReference type="InterPro" id="IPR014786">
    <property type="entry name" value="ANAPC2_C"/>
</dbReference>
<dbReference type="InterPro" id="IPR059120">
    <property type="entry name" value="Cullin-like_AB"/>
</dbReference>
<dbReference type="PROSITE" id="PS50069">
    <property type="entry name" value="CULLIN_2"/>
    <property type="match status" value="1"/>
</dbReference>
<dbReference type="InterPro" id="IPR036390">
    <property type="entry name" value="WH_DNA-bd_sf"/>
</dbReference>
<dbReference type="SMART" id="SM01013">
    <property type="entry name" value="APC2"/>
    <property type="match status" value="1"/>
</dbReference>
<dbReference type="Pfam" id="PF08672">
    <property type="entry name" value="ANAPC2"/>
    <property type="match status" value="1"/>
</dbReference>
<dbReference type="Gene3D" id="3.30.230.130">
    <property type="entry name" value="Cullin, Chain C, Domain 2"/>
    <property type="match status" value="1"/>
</dbReference>
<name>A0A7S1B607_9STRA</name>
<dbReference type="GO" id="GO:0031625">
    <property type="term" value="F:ubiquitin protein ligase binding"/>
    <property type="evidence" value="ECO:0007669"/>
    <property type="project" value="InterPro"/>
</dbReference>
<keyword evidence="4" id="KW-0131">Cell cycle</keyword>
<evidence type="ECO:0000256" key="6">
    <source>
        <dbReference type="SAM" id="MobiDB-lite"/>
    </source>
</evidence>
<dbReference type="Gene3D" id="1.10.10.10">
    <property type="entry name" value="Winged helix-like DNA-binding domain superfamily/Winged helix DNA-binding domain"/>
    <property type="match status" value="1"/>
</dbReference>
<dbReference type="InterPro" id="IPR044554">
    <property type="entry name" value="ANAPC2"/>
</dbReference>
<dbReference type="InterPro" id="IPR036388">
    <property type="entry name" value="WH-like_DNA-bd_sf"/>
</dbReference>
<reference evidence="8" key="1">
    <citation type="submission" date="2021-01" db="EMBL/GenBank/DDBJ databases">
        <authorList>
            <person name="Corre E."/>
            <person name="Pelletier E."/>
            <person name="Niang G."/>
            <person name="Scheremetjew M."/>
            <person name="Finn R."/>
            <person name="Kale V."/>
            <person name="Holt S."/>
            <person name="Cochrane G."/>
            <person name="Meng A."/>
            <person name="Brown T."/>
            <person name="Cohen L."/>
        </authorList>
    </citation>
    <scope>NUCLEOTIDE SEQUENCE</scope>
    <source>
        <strain evidence="8">308</strain>
    </source>
</reference>
<dbReference type="GO" id="GO:0070979">
    <property type="term" value="P:protein K11-linked ubiquitination"/>
    <property type="evidence" value="ECO:0007669"/>
    <property type="project" value="TreeGrafter"/>
</dbReference>
<dbReference type="GO" id="GO:0007091">
    <property type="term" value="P:metaphase/anaphase transition of mitotic cell cycle"/>
    <property type="evidence" value="ECO:0007669"/>
    <property type="project" value="TreeGrafter"/>
</dbReference>
<dbReference type="SUPFAM" id="SSF75632">
    <property type="entry name" value="Cullin homology domain"/>
    <property type="match status" value="1"/>
</dbReference>
<dbReference type="Gene3D" id="1.20.1310.10">
    <property type="entry name" value="Cullin Repeats"/>
    <property type="match status" value="1"/>
</dbReference>
<keyword evidence="2" id="KW-0132">Cell division</keyword>
<dbReference type="PANTHER" id="PTHR45957">
    <property type="entry name" value="ANAPHASE-PROMOTING COMPLEX SUBUNIT 2"/>
    <property type="match status" value="1"/>
</dbReference>
<proteinExistence type="inferred from homology"/>
<feature type="region of interest" description="Disordered" evidence="6">
    <location>
        <begin position="76"/>
        <end position="102"/>
    </location>
</feature>
<evidence type="ECO:0000256" key="2">
    <source>
        <dbReference type="ARBA" id="ARBA00022618"/>
    </source>
</evidence>
<keyword evidence="3" id="KW-0498">Mitosis</keyword>
<dbReference type="SUPFAM" id="SSF46785">
    <property type="entry name" value="Winged helix' DNA-binding domain"/>
    <property type="match status" value="1"/>
</dbReference>
<evidence type="ECO:0000256" key="5">
    <source>
        <dbReference type="PROSITE-ProRule" id="PRU00330"/>
    </source>
</evidence>
<dbReference type="GO" id="GO:0006511">
    <property type="term" value="P:ubiquitin-dependent protein catabolic process"/>
    <property type="evidence" value="ECO:0007669"/>
    <property type="project" value="InterPro"/>
</dbReference>
<organism evidence="8">
    <name type="scientific">Corethron hystrix</name>
    <dbReference type="NCBI Taxonomy" id="216773"/>
    <lineage>
        <taxon>Eukaryota</taxon>
        <taxon>Sar</taxon>
        <taxon>Stramenopiles</taxon>
        <taxon>Ochrophyta</taxon>
        <taxon>Bacillariophyta</taxon>
        <taxon>Coscinodiscophyceae</taxon>
        <taxon>Corethrophycidae</taxon>
        <taxon>Corethrales</taxon>
        <taxon>Corethraceae</taxon>
        <taxon>Corethron</taxon>
    </lineage>
</organism>
<accession>A0A7S1B607</accession>
<dbReference type="GO" id="GO:0051301">
    <property type="term" value="P:cell division"/>
    <property type="evidence" value="ECO:0007669"/>
    <property type="project" value="UniProtKB-KW"/>
</dbReference>
<feature type="domain" description="Cullin family profile" evidence="7">
    <location>
        <begin position="1"/>
        <end position="216"/>
    </location>
</feature>
<evidence type="ECO:0000259" key="7">
    <source>
        <dbReference type="PROSITE" id="PS50069"/>
    </source>
</evidence>
<dbReference type="InterPro" id="IPR016158">
    <property type="entry name" value="Cullin_homology"/>
</dbReference>
<evidence type="ECO:0000256" key="3">
    <source>
        <dbReference type="ARBA" id="ARBA00022776"/>
    </source>
</evidence>
<feature type="compositionally biased region" description="Pro residues" evidence="6">
    <location>
        <begin position="91"/>
        <end position="101"/>
    </location>
</feature>
<comment type="similarity">
    <text evidence="5">Belongs to the cullin family.</text>
</comment>
<dbReference type="AlphaFoldDB" id="A0A7S1B607"/>
<evidence type="ECO:0000313" key="8">
    <source>
        <dbReference type="EMBL" id="CAD8875851.1"/>
    </source>
</evidence>
<evidence type="ECO:0000256" key="1">
    <source>
        <dbReference type="ARBA" id="ARBA00016068"/>
    </source>
</evidence>
<dbReference type="GO" id="GO:0005680">
    <property type="term" value="C:anaphase-promoting complex"/>
    <property type="evidence" value="ECO:0007669"/>
    <property type="project" value="TreeGrafter"/>
</dbReference>
<evidence type="ECO:0000256" key="4">
    <source>
        <dbReference type="ARBA" id="ARBA00023306"/>
    </source>
</evidence>
<dbReference type="Pfam" id="PF26557">
    <property type="entry name" value="Cullin_AB"/>
    <property type="match status" value="1"/>
</dbReference>
<dbReference type="InterPro" id="IPR036317">
    <property type="entry name" value="Cullin_homology_sf"/>
</dbReference>